<evidence type="ECO:0000259" key="11">
    <source>
        <dbReference type="Pfam" id="PF13796"/>
    </source>
</evidence>
<dbReference type="PANTHER" id="PTHR24421">
    <property type="entry name" value="NITRATE/NITRITE SENSOR PROTEIN NARX-RELATED"/>
    <property type="match status" value="1"/>
</dbReference>
<feature type="transmembrane region" description="Helical" evidence="9">
    <location>
        <begin position="47"/>
        <end position="70"/>
    </location>
</feature>
<keyword evidence="9" id="KW-1133">Transmembrane helix</keyword>
<dbReference type="RefSeq" id="WP_344745183.1">
    <property type="nucleotide sequence ID" value="NZ_BAAAWW010000060.1"/>
</dbReference>
<feature type="transmembrane region" description="Helical" evidence="9">
    <location>
        <begin position="157"/>
        <end position="180"/>
    </location>
</feature>
<keyword evidence="9" id="KW-0472">Membrane</keyword>
<dbReference type="EMBL" id="JBHMBS010000005">
    <property type="protein sequence ID" value="MFB9676352.1"/>
    <property type="molecule type" value="Genomic_DNA"/>
</dbReference>
<dbReference type="EC" id="2.7.13.3" evidence="2"/>
<gene>
    <name evidence="12" type="ORF">ACFFRH_12725</name>
</gene>
<evidence type="ECO:0000259" key="10">
    <source>
        <dbReference type="Pfam" id="PF07730"/>
    </source>
</evidence>
<comment type="catalytic activity">
    <reaction evidence="1">
        <text>ATP + protein L-histidine = ADP + protein N-phospho-L-histidine.</text>
        <dbReference type="EC" id="2.7.13.3"/>
    </reaction>
</comment>
<keyword evidence="3" id="KW-0597">Phosphoprotein</keyword>
<dbReference type="InterPro" id="IPR025828">
    <property type="entry name" value="Put_sensor_dom"/>
</dbReference>
<evidence type="ECO:0000256" key="6">
    <source>
        <dbReference type="ARBA" id="ARBA00022777"/>
    </source>
</evidence>
<protein>
    <recommendedName>
        <fullName evidence="2">histidine kinase</fullName>
        <ecNumber evidence="2">2.7.13.3</ecNumber>
    </recommendedName>
</protein>
<evidence type="ECO:0000256" key="5">
    <source>
        <dbReference type="ARBA" id="ARBA00022741"/>
    </source>
</evidence>
<accession>A0ABV5TBB6</accession>
<evidence type="ECO:0000256" key="1">
    <source>
        <dbReference type="ARBA" id="ARBA00000085"/>
    </source>
</evidence>
<keyword evidence="4" id="KW-0808">Transferase</keyword>
<evidence type="ECO:0000256" key="8">
    <source>
        <dbReference type="ARBA" id="ARBA00023012"/>
    </source>
</evidence>
<dbReference type="Gene3D" id="3.30.565.10">
    <property type="entry name" value="Histidine kinase-like ATPase, C-terminal domain"/>
    <property type="match status" value="1"/>
</dbReference>
<reference evidence="12 13" key="1">
    <citation type="submission" date="2024-09" db="EMBL/GenBank/DDBJ databases">
        <authorList>
            <person name="Sun Q."/>
            <person name="Mori K."/>
        </authorList>
    </citation>
    <scope>NUCLEOTIDE SEQUENCE [LARGE SCALE GENOMIC DNA]</scope>
    <source>
        <strain evidence="12 13">JCM 3028</strain>
    </source>
</reference>
<evidence type="ECO:0000256" key="3">
    <source>
        <dbReference type="ARBA" id="ARBA00022553"/>
    </source>
</evidence>
<keyword evidence="5" id="KW-0547">Nucleotide-binding</keyword>
<evidence type="ECO:0000256" key="9">
    <source>
        <dbReference type="SAM" id="Phobius"/>
    </source>
</evidence>
<dbReference type="InterPro" id="IPR011712">
    <property type="entry name" value="Sig_transdc_His_kin_sub3_dim/P"/>
</dbReference>
<evidence type="ECO:0000256" key="7">
    <source>
        <dbReference type="ARBA" id="ARBA00022840"/>
    </source>
</evidence>
<dbReference type="InterPro" id="IPR050482">
    <property type="entry name" value="Sensor_HK_TwoCompSys"/>
</dbReference>
<feature type="domain" description="Signal transduction histidine kinase subgroup 3 dimerisation and phosphoacceptor" evidence="10">
    <location>
        <begin position="210"/>
        <end position="276"/>
    </location>
</feature>
<keyword evidence="13" id="KW-1185">Reference proteome</keyword>
<feature type="domain" description="Putative sensor" evidence="11">
    <location>
        <begin position="29"/>
        <end position="189"/>
    </location>
</feature>
<dbReference type="InterPro" id="IPR036890">
    <property type="entry name" value="HATPase_C_sf"/>
</dbReference>
<evidence type="ECO:0000313" key="13">
    <source>
        <dbReference type="Proteomes" id="UP001589610"/>
    </source>
</evidence>
<organism evidence="12 13">
    <name type="scientific">Streptosporangium vulgare</name>
    <dbReference type="NCBI Taxonomy" id="46190"/>
    <lineage>
        <taxon>Bacteria</taxon>
        <taxon>Bacillati</taxon>
        <taxon>Actinomycetota</taxon>
        <taxon>Actinomycetes</taxon>
        <taxon>Streptosporangiales</taxon>
        <taxon>Streptosporangiaceae</taxon>
        <taxon>Streptosporangium</taxon>
    </lineage>
</organism>
<dbReference type="SUPFAM" id="SSF55874">
    <property type="entry name" value="ATPase domain of HSP90 chaperone/DNA topoisomerase II/histidine kinase"/>
    <property type="match status" value="1"/>
</dbReference>
<dbReference type="PANTHER" id="PTHR24421:SF10">
    <property type="entry name" value="NITRATE_NITRITE SENSOR PROTEIN NARQ"/>
    <property type="match status" value="1"/>
</dbReference>
<keyword evidence="9" id="KW-0812">Transmembrane</keyword>
<keyword evidence="6" id="KW-0418">Kinase</keyword>
<dbReference type="Pfam" id="PF07730">
    <property type="entry name" value="HisKA_3"/>
    <property type="match status" value="1"/>
</dbReference>
<dbReference type="Gene3D" id="1.20.5.1930">
    <property type="match status" value="1"/>
</dbReference>
<proteinExistence type="predicted"/>
<dbReference type="Pfam" id="PF13796">
    <property type="entry name" value="Sensor"/>
    <property type="match status" value="1"/>
</dbReference>
<sequence length="400" mass="42620">MLSPTALDAMSRRPLRYLGSAWPWRALAYLLISAGMGPVAAGLVHLAYVRGVAVAVPAAVALVVVLAPWLARFERWRLRLVDRVPARAPHGPVSSGPLNRLRTRLRDQASWRELGFAAVSVLALWWIDLGLVALGLWLPLTLMSAPLQPSVDLLPSLPVVAAGLVILPIAAYPITAWAAARATVVRAVLAPREAEIIRSRARLADAFENERRRIERDLHDGAQQRLVALTMKLGLAELDLPPGSVAAVQVREAYEEAHKALAELRELIRGVHPQVLADRGLPAAVLDVAGRSPVPVDVDIVLREGRRLPPAVEVTAYYVVSEALTNVAKHSGASRCRVRGRLVKGVLVLEIRDDGVGGADQGGGSGLEGLADRLAVVDGTMSLHSPAGGPTVLGAEIPCG</sequence>
<feature type="transmembrane region" description="Helical" evidence="9">
    <location>
        <begin position="114"/>
        <end position="137"/>
    </location>
</feature>
<comment type="caution">
    <text evidence="12">The sequence shown here is derived from an EMBL/GenBank/DDBJ whole genome shotgun (WGS) entry which is preliminary data.</text>
</comment>
<keyword evidence="7" id="KW-0067">ATP-binding</keyword>
<evidence type="ECO:0000313" key="12">
    <source>
        <dbReference type="EMBL" id="MFB9676352.1"/>
    </source>
</evidence>
<evidence type="ECO:0000256" key="4">
    <source>
        <dbReference type="ARBA" id="ARBA00022679"/>
    </source>
</evidence>
<feature type="transmembrane region" description="Helical" evidence="9">
    <location>
        <begin position="21"/>
        <end position="41"/>
    </location>
</feature>
<keyword evidence="8" id="KW-0902">Two-component regulatory system</keyword>
<dbReference type="Proteomes" id="UP001589610">
    <property type="component" value="Unassembled WGS sequence"/>
</dbReference>
<name>A0ABV5TBB6_9ACTN</name>
<evidence type="ECO:0000256" key="2">
    <source>
        <dbReference type="ARBA" id="ARBA00012438"/>
    </source>
</evidence>